<reference evidence="3 4" key="1">
    <citation type="submission" date="2012-10" db="EMBL/GenBank/DDBJ databases">
        <authorList>
            <person name="Zafar N."/>
            <person name="Inman J."/>
            <person name="Hall N."/>
            <person name="Lorenzi H."/>
            <person name="Caler E."/>
        </authorList>
    </citation>
    <scope>NUCLEOTIDE SEQUENCE [LARGE SCALE GENOMIC DNA]</scope>
    <source>
        <strain evidence="3 4">IP1</strain>
    </source>
</reference>
<proteinExistence type="predicted"/>
<dbReference type="Proteomes" id="UP000014680">
    <property type="component" value="Unassembled WGS sequence"/>
</dbReference>
<dbReference type="VEuPathDB" id="AmoebaDB:EIN_372330"/>
<sequence>MSEDDKRDFSSLVTKLGEMVTLLTETQKEAQNYLEFIGQDSTRKLPNETTQQAIDKIENLLNNINNINEKRKNVIQVSENAIGVIKTTLSFVEDLVNTSKQNETRDAETSNELIKKVIYLEEEKMKEEIKPKNDWILNRKKEFEERRKQLETSFLNTNLFEKTHEILSIADLRKIEEWTSMKATDVIFDSLTDNFEKTKNDFAEKVFNQESILLVIEDTKGNKFGGFVKTKINEREKYLYDQNGFVFSLVSKTKLTTPTKFLSTDQNSQFMLYGDTNEELCGVGGGHDIALFKKGSGQCYCDQYSFDYKGMSNVLCGSQNFVPKHFIVVQMKDLSEVQNNVIQQV</sequence>
<evidence type="ECO:0000313" key="3">
    <source>
        <dbReference type="EMBL" id="ELP92811.1"/>
    </source>
</evidence>
<dbReference type="RefSeq" id="XP_004259582.1">
    <property type="nucleotide sequence ID" value="XM_004259534.1"/>
</dbReference>
<feature type="domain" description="TLDc" evidence="2">
    <location>
        <begin position="170"/>
        <end position="321"/>
    </location>
</feature>
<feature type="coiled-coil region" evidence="1">
    <location>
        <begin position="47"/>
        <end position="77"/>
    </location>
</feature>
<dbReference type="OMA" id="THADHAK"/>
<dbReference type="AlphaFoldDB" id="A0A0A1UC39"/>
<dbReference type="GeneID" id="14891684"/>
<evidence type="ECO:0000259" key="2">
    <source>
        <dbReference type="Pfam" id="PF07534"/>
    </source>
</evidence>
<dbReference type="EMBL" id="KB206332">
    <property type="protein sequence ID" value="ELP92811.1"/>
    <property type="molecule type" value="Genomic_DNA"/>
</dbReference>
<dbReference type="OrthoDB" id="29501at2759"/>
<dbReference type="InterPro" id="IPR006571">
    <property type="entry name" value="TLDc_dom"/>
</dbReference>
<accession>A0A0A1UC39</accession>
<keyword evidence="4" id="KW-1185">Reference proteome</keyword>
<dbReference type="KEGG" id="eiv:EIN_372330"/>
<organism evidence="3 4">
    <name type="scientific">Entamoeba invadens IP1</name>
    <dbReference type="NCBI Taxonomy" id="370355"/>
    <lineage>
        <taxon>Eukaryota</taxon>
        <taxon>Amoebozoa</taxon>
        <taxon>Evosea</taxon>
        <taxon>Archamoebae</taxon>
        <taxon>Mastigamoebida</taxon>
        <taxon>Entamoebidae</taxon>
        <taxon>Entamoeba</taxon>
    </lineage>
</organism>
<evidence type="ECO:0000313" key="4">
    <source>
        <dbReference type="Proteomes" id="UP000014680"/>
    </source>
</evidence>
<keyword evidence="1" id="KW-0175">Coiled coil</keyword>
<evidence type="ECO:0000256" key="1">
    <source>
        <dbReference type="SAM" id="Coils"/>
    </source>
</evidence>
<protein>
    <recommendedName>
        <fullName evidence="2">TLDc domain-containing protein</fullName>
    </recommendedName>
</protein>
<dbReference type="Pfam" id="PF07534">
    <property type="entry name" value="TLD"/>
    <property type="match status" value="1"/>
</dbReference>
<name>A0A0A1UC39_ENTIV</name>
<gene>
    <name evidence="3" type="ORF">EIN_372330</name>
</gene>